<feature type="region of interest" description="Disordered" evidence="1">
    <location>
        <begin position="128"/>
        <end position="150"/>
    </location>
</feature>
<protein>
    <submittedName>
        <fullName evidence="2">Uncharacterized protein</fullName>
    </submittedName>
</protein>
<accession>A0A9Q0QSS2</accession>
<comment type="caution">
    <text evidence="2">The sequence shown here is derived from an EMBL/GenBank/DDBJ whole genome shotgun (WGS) entry which is preliminary data.</text>
</comment>
<evidence type="ECO:0000313" key="2">
    <source>
        <dbReference type="EMBL" id="KAJ4970379.1"/>
    </source>
</evidence>
<name>A0A9Q0QSS2_9MAGN</name>
<sequence length="150" mass="16359">METTLSNGTNKDKAVRASSIIKVGVQEEKPFRHVTHVPLPTQFSSIPNPNFHDPNVQPPGVKLVSIMLPGMASRAGSIIICFWNLFGAVGKLLTVGVEEKEEKVSLGFLTLEETEESVMSITMDQTSSYSKSSFLNDLPPLPALKTSEEN</sequence>
<reference evidence="2" key="1">
    <citation type="journal article" date="2023" name="Plant J.">
        <title>The genome of the king protea, Protea cynaroides.</title>
        <authorList>
            <person name="Chang J."/>
            <person name="Duong T.A."/>
            <person name="Schoeman C."/>
            <person name="Ma X."/>
            <person name="Roodt D."/>
            <person name="Barker N."/>
            <person name="Li Z."/>
            <person name="Van de Peer Y."/>
            <person name="Mizrachi E."/>
        </authorList>
    </citation>
    <scope>NUCLEOTIDE SEQUENCE</scope>
    <source>
        <tissue evidence="2">Young leaves</tissue>
    </source>
</reference>
<dbReference type="AlphaFoldDB" id="A0A9Q0QSS2"/>
<evidence type="ECO:0000313" key="3">
    <source>
        <dbReference type="Proteomes" id="UP001141806"/>
    </source>
</evidence>
<gene>
    <name evidence="2" type="ORF">NE237_003478</name>
</gene>
<evidence type="ECO:0000256" key="1">
    <source>
        <dbReference type="SAM" id="MobiDB-lite"/>
    </source>
</evidence>
<keyword evidence="3" id="KW-1185">Reference proteome</keyword>
<dbReference type="Proteomes" id="UP001141806">
    <property type="component" value="Unassembled WGS sequence"/>
</dbReference>
<dbReference type="EMBL" id="JAMYWD010000005">
    <property type="protein sequence ID" value="KAJ4970379.1"/>
    <property type="molecule type" value="Genomic_DNA"/>
</dbReference>
<organism evidence="2 3">
    <name type="scientific">Protea cynaroides</name>
    <dbReference type="NCBI Taxonomy" id="273540"/>
    <lineage>
        <taxon>Eukaryota</taxon>
        <taxon>Viridiplantae</taxon>
        <taxon>Streptophyta</taxon>
        <taxon>Embryophyta</taxon>
        <taxon>Tracheophyta</taxon>
        <taxon>Spermatophyta</taxon>
        <taxon>Magnoliopsida</taxon>
        <taxon>Proteales</taxon>
        <taxon>Proteaceae</taxon>
        <taxon>Protea</taxon>
    </lineage>
</organism>
<proteinExistence type="predicted"/>